<dbReference type="AlphaFoldDB" id="A0A7K1U7N6"/>
<proteinExistence type="predicted"/>
<organism evidence="1 2">
    <name type="scientific">Chitinophaga tropicalis</name>
    <dbReference type="NCBI Taxonomy" id="2683588"/>
    <lineage>
        <taxon>Bacteria</taxon>
        <taxon>Pseudomonadati</taxon>
        <taxon>Bacteroidota</taxon>
        <taxon>Chitinophagia</taxon>
        <taxon>Chitinophagales</taxon>
        <taxon>Chitinophagaceae</taxon>
        <taxon>Chitinophaga</taxon>
    </lineage>
</organism>
<comment type="caution">
    <text evidence="1">The sequence shown here is derived from an EMBL/GenBank/DDBJ whole genome shotgun (WGS) entry which is preliminary data.</text>
</comment>
<keyword evidence="2" id="KW-1185">Reference proteome</keyword>
<reference evidence="1 2" key="1">
    <citation type="submission" date="2019-12" db="EMBL/GenBank/DDBJ databases">
        <title>Chitinophaga sp. strain ysch24 (GDMCC 1.1355), whole genome shotgun sequence.</title>
        <authorList>
            <person name="Zhang X."/>
        </authorList>
    </citation>
    <scope>NUCLEOTIDE SEQUENCE [LARGE SCALE GENOMIC DNA]</scope>
    <source>
        <strain evidence="2">ysch24</strain>
    </source>
</reference>
<evidence type="ECO:0000313" key="1">
    <source>
        <dbReference type="EMBL" id="MVT10015.1"/>
    </source>
</evidence>
<protein>
    <recommendedName>
        <fullName evidence="3">Lipoprotein</fullName>
    </recommendedName>
</protein>
<evidence type="ECO:0000313" key="2">
    <source>
        <dbReference type="Proteomes" id="UP000461730"/>
    </source>
</evidence>
<evidence type="ECO:0008006" key="3">
    <source>
        <dbReference type="Google" id="ProtNLM"/>
    </source>
</evidence>
<gene>
    <name evidence="1" type="ORF">GO493_17220</name>
</gene>
<name>A0A7K1U7N6_9BACT</name>
<dbReference type="Proteomes" id="UP000461730">
    <property type="component" value="Unassembled WGS sequence"/>
</dbReference>
<dbReference type="PROSITE" id="PS51257">
    <property type="entry name" value="PROKAR_LIPOPROTEIN"/>
    <property type="match status" value="1"/>
</dbReference>
<dbReference type="EMBL" id="WRXN01000007">
    <property type="protein sequence ID" value="MVT10015.1"/>
    <property type="molecule type" value="Genomic_DNA"/>
</dbReference>
<sequence length="313" mass="34659">MRKTVICLFIIPIGLISCNTARPIQSGRAGQDYCSPTAANISSIPVDFEDLGETGYSQDSIFNKRLGLHEYLVANATGTRRQIDQLLTLASDSTMTARILRLEKKSEIQQRISRFRTELDGLSAELDCQGERADQLGNYLEKLDEKRTRNLTIASVIAGSVTTVITVILTNDDAQNAAGISGGLLSAGLSAMTINPKGKKMVFTHDRNLLHDVWYAPGKSSVYPAAVWYILSHKGFSNTEGSTLIESIKGRWKTFEIDSTDKSEIDLLFNKGGLYTAEMLHKRASMLNQLQSTVRAINQDLDTFMDRLFQVLL</sequence>
<accession>A0A7K1U7N6</accession>
<dbReference type="RefSeq" id="WP_157307462.1">
    <property type="nucleotide sequence ID" value="NZ_WRXN01000007.1"/>
</dbReference>